<dbReference type="Gramene" id="rna-gnl|WGS:JABURB|Cocit.L1777.1">
    <property type="protein sequence ID" value="cds-KAF7848637.1"/>
    <property type="gene ID" value="gene-BT93_L1777"/>
</dbReference>
<gene>
    <name evidence="5" type="ORF">BT93_L1777</name>
</gene>
<evidence type="ECO:0000313" key="5">
    <source>
        <dbReference type="EMBL" id="KAF7848637.1"/>
    </source>
</evidence>
<dbReference type="AlphaFoldDB" id="A0A8T0CLZ1"/>
<dbReference type="SUPFAM" id="SSF52200">
    <property type="entry name" value="Toll/Interleukin receptor TIR domain"/>
    <property type="match status" value="1"/>
</dbReference>
<feature type="domain" description="TIR" evidence="4">
    <location>
        <begin position="43"/>
        <end position="175"/>
    </location>
</feature>
<dbReference type="GO" id="GO:0007165">
    <property type="term" value="P:signal transduction"/>
    <property type="evidence" value="ECO:0007669"/>
    <property type="project" value="InterPro"/>
</dbReference>
<dbReference type="GO" id="GO:0006952">
    <property type="term" value="P:defense response"/>
    <property type="evidence" value="ECO:0007669"/>
    <property type="project" value="InterPro"/>
</dbReference>
<dbReference type="Proteomes" id="UP000806378">
    <property type="component" value="Unassembled WGS sequence"/>
</dbReference>
<reference evidence="5" key="1">
    <citation type="submission" date="2020-05" db="EMBL/GenBank/DDBJ databases">
        <title>WGS assembly of Corymbia citriodora subspecies variegata.</title>
        <authorList>
            <person name="Barry K."/>
            <person name="Hundley H."/>
            <person name="Shu S."/>
            <person name="Jenkins J."/>
            <person name="Grimwood J."/>
            <person name="Baten A."/>
        </authorList>
    </citation>
    <scope>NUCLEOTIDE SEQUENCE</scope>
    <source>
        <strain evidence="5">CV2-018</strain>
    </source>
</reference>
<name>A0A8T0CLZ1_CORYI</name>
<evidence type="ECO:0000259" key="4">
    <source>
        <dbReference type="PROSITE" id="PS50104"/>
    </source>
</evidence>
<dbReference type="EMBL" id="MU090039">
    <property type="protein sequence ID" value="KAF7848637.1"/>
    <property type="molecule type" value="Genomic_DNA"/>
</dbReference>
<dbReference type="InterPro" id="IPR055414">
    <property type="entry name" value="LRR_R13L4/SHOC2-like"/>
</dbReference>
<evidence type="ECO:0000256" key="2">
    <source>
        <dbReference type="ARBA" id="ARBA00022737"/>
    </source>
</evidence>
<evidence type="ECO:0000256" key="3">
    <source>
        <dbReference type="ARBA" id="ARBA00022821"/>
    </source>
</evidence>
<dbReference type="Pfam" id="PF01582">
    <property type="entry name" value="TIR"/>
    <property type="match status" value="1"/>
</dbReference>
<protein>
    <recommendedName>
        <fullName evidence="4">TIR domain-containing protein</fullName>
    </recommendedName>
</protein>
<dbReference type="InterPro" id="IPR003591">
    <property type="entry name" value="Leu-rich_rpt_typical-subtyp"/>
</dbReference>
<sequence>MANRKYPDGPTGSTDNVEVNLSLGAEHEVLSTNGDNFASSLGAEYEVFLTFRGPNTRLNFVDCLYHAMDGAGIHVFKDDEEIRKGEAIGDELEHTIRNSAICIPIFSRNYASSAWCLHELAYMIDCKAMILPIFFDVEPKDVKLKTELYHDALQKHKEKFGCEVIQRWKETLEKVACMEGWDLKYSGIVAEVSIKLNKRNNKLPDHLVGIQDHVEDVMHLMDEGSLDVRYIVIHGMGEILNSNPQELYDSDAGIYQLSMRFRRKKVLIILDDLDEWDQLSKLAEKPDWFGLGSRIVITTRDTSFLLIEEETQENNVQMHFEEFKIYHMGELRQQHALKLFSRHAFRMDSPPHGYDDISREIALKALEVIGSSLYRQSKRLWKDTLKKLDSLPNQKVHHQLKISFDMLDNAQREIFLDIACYFIGEKKIYPHYMWKALELYPKSNIIVLTHKSLIKVDDDDRLMMHDLLRKLGRDIVQQENKVSGKHSRLWCPKVALEVVQTKRCLKHLGIIGARVQPSKLFGSPHFDMCAVPSAIYGMKCLLSLKLEGQCMQELHPSIGEMASLTCLSLMDCYRLRKLPHSIGKLRSLLELNLFNTRIRELPKSIGDLKRLEKMNLGYTRITELPNSIGGLKSLLDLDLQWTDITTLPASIGYLKRLRRLFMVYSKIRELHDSNGDLKTVEVMNLRFTQIRELPNSIGRLESLLYLNLQYTEITELPASIGHLKRLKRLRMYGSKIRVLPKAIGMLDNLEGLTYHDGRNIDITWPPLLWELDIFCDDPRSLPKLPLGLHYLGLNSVKSPIEQPPLSELRCLQNLHRLDVDSCKLLVRISGLPSLEKLERLSIFSCSQLMEIQDLEEMESLEKLSIGECNSIERLLDLSKLHKLRSLSIMECKALQSLPNLPNSLEYLFIANWSSIKRLSELSKLHKLQSLYVCHCESLQDLPDLSKACHLDVHACPNLGSLDVLESCWWCRKSNPRLFSRRPPKYG</sequence>
<dbReference type="Gene3D" id="1.10.8.430">
    <property type="entry name" value="Helical domain of apoptotic protease-activating factors"/>
    <property type="match status" value="1"/>
</dbReference>
<dbReference type="Pfam" id="PF23282">
    <property type="entry name" value="WHD_ROQ1"/>
    <property type="match status" value="1"/>
</dbReference>
<dbReference type="OrthoDB" id="2018313at2759"/>
<dbReference type="SUPFAM" id="SSF52058">
    <property type="entry name" value="L domain-like"/>
    <property type="match status" value="2"/>
</dbReference>
<organism evidence="5 6">
    <name type="scientific">Corymbia citriodora subsp. variegata</name>
    <dbReference type="NCBI Taxonomy" id="360336"/>
    <lineage>
        <taxon>Eukaryota</taxon>
        <taxon>Viridiplantae</taxon>
        <taxon>Streptophyta</taxon>
        <taxon>Embryophyta</taxon>
        <taxon>Tracheophyta</taxon>
        <taxon>Spermatophyta</taxon>
        <taxon>Magnoliopsida</taxon>
        <taxon>eudicotyledons</taxon>
        <taxon>Gunneridae</taxon>
        <taxon>Pentapetalae</taxon>
        <taxon>rosids</taxon>
        <taxon>malvids</taxon>
        <taxon>Myrtales</taxon>
        <taxon>Myrtaceae</taxon>
        <taxon>Myrtoideae</taxon>
        <taxon>Eucalypteae</taxon>
        <taxon>Corymbia</taxon>
    </lineage>
</organism>
<keyword evidence="2" id="KW-0677">Repeat</keyword>
<proteinExistence type="predicted"/>
<dbReference type="Gene3D" id="3.40.50.300">
    <property type="entry name" value="P-loop containing nucleotide triphosphate hydrolases"/>
    <property type="match status" value="1"/>
</dbReference>
<keyword evidence="1" id="KW-0433">Leucine-rich repeat</keyword>
<dbReference type="InterPro" id="IPR044974">
    <property type="entry name" value="Disease_R_plants"/>
</dbReference>
<dbReference type="PANTHER" id="PTHR11017:SF570">
    <property type="entry name" value="DISEASE RESISTANCE PROTEIN (TIR-NBS CLASS)-RELATED"/>
    <property type="match status" value="1"/>
</dbReference>
<evidence type="ECO:0000313" key="6">
    <source>
        <dbReference type="Proteomes" id="UP000806378"/>
    </source>
</evidence>
<dbReference type="SMART" id="SM00255">
    <property type="entry name" value="TIR"/>
    <property type="match status" value="1"/>
</dbReference>
<dbReference type="PANTHER" id="PTHR11017">
    <property type="entry name" value="LEUCINE-RICH REPEAT-CONTAINING PROTEIN"/>
    <property type="match status" value="1"/>
</dbReference>
<dbReference type="InterPro" id="IPR000157">
    <property type="entry name" value="TIR_dom"/>
</dbReference>
<comment type="caution">
    <text evidence="5">The sequence shown here is derived from an EMBL/GenBank/DDBJ whole genome shotgun (WGS) entry which is preliminary data.</text>
</comment>
<evidence type="ECO:0000256" key="1">
    <source>
        <dbReference type="ARBA" id="ARBA00022614"/>
    </source>
</evidence>
<keyword evidence="3" id="KW-0611">Plant defense</keyword>
<dbReference type="Gene3D" id="3.80.10.10">
    <property type="entry name" value="Ribonuclease Inhibitor"/>
    <property type="match status" value="3"/>
</dbReference>
<dbReference type="SMART" id="SM00369">
    <property type="entry name" value="LRR_TYP"/>
    <property type="match status" value="5"/>
</dbReference>
<dbReference type="InterPro" id="IPR042197">
    <property type="entry name" value="Apaf_helical"/>
</dbReference>
<dbReference type="SUPFAM" id="SSF52540">
    <property type="entry name" value="P-loop containing nucleoside triphosphate hydrolases"/>
    <property type="match status" value="1"/>
</dbReference>
<dbReference type="InterPro" id="IPR032675">
    <property type="entry name" value="LRR_dom_sf"/>
</dbReference>
<dbReference type="InterPro" id="IPR027417">
    <property type="entry name" value="P-loop_NTPase"/>
</dbReference>
<dbReference type="Gene3D" id="3.40.50.10140">
    <property type="entry name" value="Toll/interleukin-1 receptor homology (TIR) domain"/>
    <property type="match status" value="1"/>
</dbReference>
<dbReference type="InterPro" id="IPR058192">
    <property type="entry name" value="WHD_ROQ1-like"/>
</dbReference>
<dbReference type="PROSITE" id="PS50104">
    <property type="entry name" value="TIR"/>
    <property type="match status" value="1"/>
</dbReference>
<dbReference type="InterPro" id="IPR035897">
    <property type="entry name" value="Toll_tir_struct_dom_sf"/>
</dbReference>
<dbReference type="Pfam" id="PF23598">
    <property type="entry name" value="LRR_14"/>
    <property type="match status" value="1"/>
</dbReference>
<keyword evidence="6" id="KW-1185">Reference proteome</keyword>
<accession>A0A8T0CLZ1</accession>